<name>A0ABW7Z7I9_9ACTN</name>
<gene>
    <name evidence="2" type="ORF">ACIBG2_41885</name>
</gene>
<sequence>MAASVQPRHAADDPDVAGLHRPGRTGRAFPPAGARTLLGSHAPPDPWVSIASAVSRAETGKPAAMPAEATVIAGQVVHRRRRRLPNARIGGAEFVGITDEQR</sequence>
<accession>A0ABW7Z7I9</accession>
<dbReference type="EMBL" id="JBITGY010000013">
    <property type="protein sequence ID" value="MFI6503996.1"/>
    <property type="molecule type" value="Genomic_DNA"/>
</dbReference>
<proteinExistence type="predicted"/>
<organism evidence="2 3">
    <name type="scientific">Nonomuraea typhae</name>
    <dbReference type="NCBI Taxonomy" id="2603600"/>
    <lineage>
        <taxon>Bacteria</taxon>
        <taxon>Bacillati</taxon>
        <taxon>Actinomycetota</taxon>
        <taxon>Actinomycetes</taxon>
        <taxon>Streptosporangiales</taxon>
        <taxon>Streptosporangiaceae</taxon>
        <taxon>Nonomuraea</taxon>
    </lineage>
</organism>
<dbReference type="RefSeq" id="WP_397089756.1">
    <property type="nucleotide sequence ID" value="NZ_JBITGY010000013.1"/>
</dbReference>
<comment type="caution">
    <text evidence="2">The sequence shown here is derived from an EMBL/GenBank/DDBJ whole genome shotgun (WGS) entry which is preliminary data.</text>
</comment>
<feature type="region of interest" description="Disordered" evidence="1">
    <location>
        <begin position="1"/>
        <end position="43"/>
    </location>
</feature>
<reference evidence="2 3" key="1">
    <citation type="submission" date="2024-10" db="EMBL/GenBank/DDBJ databases">
        <title>The Natural Products Discovery Center: Release of the First 8490 Sequenced Strains for Exploring Actinobacteria Biosynthetic Diversity.</title>
        <authorList>
            <person name="Kalkreuter E."/>
            <person name="Kautsar S.A."/>
            <person name="Yang D."/>
            <person name="Bader C.D."/>
            <person name="Teijaro C.N."/>
            <person name="Fluegel L."/>
            <person name="Davis C.M."/>
            <person name="Simpson J.R."/>
            <person name="Lauterbach L."/>
            <person name="Steele A.D."/>
            <person name="Gui C."/>
            <person name="Meng S."/>
            <person name="Li G."/>
            <person name="Viehrig K."/>
            <person name="Ye F."/>
            <person name="Su P."/>
            <person name="Kiefer A.F."/>
            <person name="Nichols A."/>
            <person name="Cepeda A.J."/>
            <person name="Yan W."/>
            <person name="Fan B."/>
            <person name="Jiang Y."/>
            <person name="Adhikari A."/>
            <person name="Zheng C.-J."/>
            <person name="Schuster L."/>
            <person name="Cowan T.M."/>
            <person name="Smanski M.J."/>
            <person name="Chevrette M.G."/>
            <person name="De Carvalho L.P.S."/>
            <person name="Shen B."/>
        </authorList>
    </citation>
    <scope>NUCLEOTIDE SEQUENCE [LARGE SCALE GENOMIC DNA]</scope>
    <source>
        <strain evidence="2 3">NPDC050545</strain>
    </source>
</reference>
<dbReference type="Proteomes" id="UP001612741">
    <property type="component" value="Unassembled WGS sequence"/>
</dbReference>
<evidence type="ECO:0000256" key="1">
    <source>
        <dbReference type="SAM" id="MobiDB-lite"/>
    </source>
</evidence>
<evidence type="ECO:0000313" key="3">
    <source>
        <dbReference type="Proteomes" id="UP001612741"/>
    </source>
</evidence>
<protein>
    <submittedName>
        <fullName evidence="2">Uncharacterized protein</fullName>
    </submittedName>
</protein>
<evidence type="ECO:0000313" key="2">
    <source>
        <dbReference type="EMBL" id="MFI6503996.1"/>
    </source>
</evidence>
<keyword evidence="3" id="KW-1185">Reference proteome</keyword>